<dbReference type="AlphaFoldDB" id="A0A1F5G5J2"/>
<sequence length="88" mass="9940">MEIQVIKKDGSSQPYNQNKIERVTLAAGLKPEEGKILAQKVTAQIKMLQSDKIESATIRNLVSQELSKINQFAAQAYEWYEKGKDNQS</sequence>
<dbReference type="InterPro" id="IPR005144">
    <property type="entry name" value="ATP-cone_dom"/>
</dbReference>
<evidence type="ECO:0000256" key="2">
    <source>
        <dbReference type="ARBA" id="ARBA00022840"/>
    </source>
</evidence>
<reference evidence="5 6" key="1">
    <citation type="journal article" date="2016" name="Nat. Commun.">
        <title>Thousands of microbial genomes shed light on interconnected biogeochemical processes in an aquifer system.</title>
        <authorList>
            <person name="Anantharaman K."/>
            <person name="Brown C.T."/>
            <person name="Hug L.A."/>
            <person name="Sharon I."/>
            <person name="Castelle C.J."/>
            <person name="Probst A.J."/>
            <person name="Thomas B.C."/>
            <person name="Singh A."/>
            <person name="Wilkins M.J."/>
            <person name="Karaoz U."/>
            <person name="Brodie E.L."/>
            <person name="Williams K.H."/>
            <person name="Hubbard S.S."/>
            <person name="Banfield J.F."/>
        </authorList>
    </citation>
    <scope>NUCLEOTIDE SEQUENCE [LARGE SCALE GENOMIC DNA]</scope>
</reference>
<dbReference type="Pfam" id="PF03477">
    <property type="entry name" value="ATP-cone"/>
    <property type="match status" value="1"/>
</dbReference>
<evidence type="ECO:0000259" key="4">
    <source>
        <dbReference type="PROSITE" id="PS51161"/>
    </source>
</evidence>
<evidence type="ECO:0000313" key="6">
    <source>
        <dbReference type="Proteomes" id="UP000178577"/>
    </source>
</evidence>
<dbReference type="Proteomes" id="UP000178577">
    <property type="component" value="Unassembled WGS sequence"/>
</dbReference>
<dbReference type="GO" id="GO:0005524">
    <property type="term" value="F:ATP binding"/>
    <property type="evidence" value="ECO:0007669"/>
    <property type="project" value="UniProtKB-UniRule"/>
</dbReference>
<name>A0A1F5G5J2_9BACT</name>
<dbReference type="PROSITE" id="PS51161">
    <property type="entry name" value="ATP_CONE"/>
    <property type="match status" value="1"/>
</dbReference>
<proteinExistence type="predicted"/>
<keyword evidence="1 3" id="KW-0547">Nucleotide-binding</keyword>
<evidence type="ECO:0000313" key="5">
    <source>
        <dbReference type="EMBL" id="OGD87142.1"/>
    </source>
</evidence>
<protein>
    <recommendedName>
        <fullName evidence="4">ATP-cone domain-containing protein</fullName>
    </recommendedName>
</protein>
<feature type="domain" description="ATP-cone" evidence="4">
    <location>
        <begin position="3"/>
        <end position="88"/>
    </location>
</feature>
<keyword evidence="2 3" id="KW-0067">ATP-binding</keyword>
<dbReference type="EMBL" id="MFAY01000064">
    <property type="protein sequence ID" value="OGD87142.1"/>
    <property type="molecule type" value="Genomic_DNA"/>
</dbReference>
<gene>
    <name evidence="5" type="ORF">A2693_01375</name>
</gene>
<evidence type="ECO:0000256" key="3">
    <source>
        <dbReference type="PROSITE-ProRule" id="PRU00492"/>
    </source>
</evidence>
<comment type="caution">
    <text evidence="5">The sequence shown here is derived from an EMBL/GenBank/DDBJ whole genome shotgun (WGS) entry which is preliminary data.</text>
</comment>
<accession>A0A1F5G5J2</accession>
<organism evidence="5 6">
    <name type="scientific">Candidatus Curtissbacteria bacterium RIFCSPHIGHO2_01_FULL_40_12</name>
    <dbReference type="NCBI Taxonomy" id="1797710"/>
    <lineage>
        <taxon>Bacteria</taxon>
        <taxon>Candidatus Curtissiibacteriota</taxon>
    </lineage>
</organism>
<evidence type="ECO:0000256" key="1">
    <source>
        <dbReference type="ARBA" id="ARBA00022741"/>
    </source>
</evidence>